<proteinExistence type="predicted"/>
<sequence>MRIPRLLHIALLLSARSATANETNNVWELALTLPHDLSGEGFVHLGDDGVLRSYNGAGLVLGYHALDPDQIAQYNSGFPISAQEHLREVFKGVNGRAVTDPAQLTNPVAELRPPKAETSLQCDVPTVVDRLAKRA</sequence>
<accession>A0ABR4KSN5</accession>
<evidence type="ECO:0000313" key="2">
    <source>
        <dbReference type="EMBL" id="KAL2855306.1"/>
    </source>
</evidence>
<dbReference type="EMBL" id="JBFXLU010000011">
    <property type="protein sequence ID" value="KAL2855306.1"/>
    <property type="molecule type" value="Genomic_DNA"/>
</dbReference>
<comment type="caution">
    <text evidence="2">The sequence shown here is derived from an EMBL/GenBank/DDBJ whole genome shotgun (WGS) entry which is preliminary data.</text>
</comment>
<feature type="chain" id="PRO_5046224676" evidence="1">
    <location>
        <begin position="21"/>
        <end position="135"/>
    </location>
</feature>
<organism evidence="2 3">
    <name type="scientific">Aspergillus pseudoustus</name>
    <dbReference type="NCBI Taxonomy" id="1810923"/>
    <lineage>
        <taxon>Eukaryota</taxon>
        <taxon>Fungi</taxon>
        <taxon>Dikarya</taxon>
        <taxon>Ascomycota</taxon>
        <taxon>Pezizomycotina</taxon>
        <taxon>Eurotiomycetes</taxon>
        <taxon>Eurotiomycetidae</taxon>
        <taxon>Eurotiales</taxon>
        <taxon>Aspergillaceae</taxon>
        <taxon>Aspergillus</taxon>
        <taxon>Aspergillus subgen. Nidulantes</taxon>
    </lineage>
</organism>
<gene>
    <name evidence="2" type="ORF">BJY01DRAFT_204419</name>
</gene>
<protein>
    <submittedName>
        <fullName evidence="2">Uncharacterized protein</fullName>
    </submittedName>
</protein>
<name>A0ABR4KSN5_9EURO</name>
<dbReference type="Proteomes" id="UP001610446">
    <property type="component" value="Unassembled WGS sequence"/>
</dbReference>
<reference evidence="2 3" key="1">
    <citation type="submission" date="2024-07" db="EMBL/GenBank/DDBJ databases">
        <title>Section-level genome sequencing and comparative genomics of Aspergillus sections Usti and Cavernicolus.</title>
        <authorList>
            <consortium name="Lawrence Berkeley National Laboratory"/>
            <person name="Nybo J.L."/>
            <person name="Vesth T.C."/>
            <person name="Theobald S."/>
            <person name="Frisvad J.C."/>
            <person name="Larsen T.O."/>
            <person name="Kjaerboelling I."/>
            <person name="Rothschild-Mancinelli K."/>
            <person name="Lyhne E.K."/>
            <person name="Kogle M.E."/>
            <person name="Barry K."/>
            <person name="Clum A."/>
            <person name="Na H."/>
            <person name="Ledsgaard L."/>
            <person name="Lin J."/>
            <person name="Lipzen A."/>
            <person name="Kuo A."/>
            <person name="Riley R."/>
            <person name="Mondo S."/>
            <person name="Labutti K."/>
            <person name="Haridas S."/>
            <person name="Pangalinan J."/>
            <person name="Salamov A.A."/>
            <person name="Simmons B.A."/>
            <person name="Magnuson J.K."/>
            <person name="Chen J."/>
            <person name="Drula E."/>
            <person name="Henrissat B."/>
            <person name="Wiebenga A."/>
            <person name="Lubbers R.J."/>
            <person name="Gomes A.C."/>
            <person name="Makela M.R."/>
            <person name="Stajich J."/>
            <person name="Grigoriev I.V."/>
            <person name="Mortensen U.H."/>
            <person name="De Vries R.P."/>
            <person name="Baker S.E."/>
            <person name="Andersen M.R."/>
        </authorList>
    </citation>
    <scope>NUCLEOTIDE SEQUENCE [LARGE SCALE GENOMIC DNA]</scope>
    <source>
        <strain evidence="2 3">CBS 123904</strain>
    </source>
</reference>
<keyword evidence="1" id="KW-0732">Signal</keyword>
<evidence type="ECO:0000256" key="1">
    <source>
        <dbReference type="SAM" id="SignalP"/>
    </source>
</evidence>
<keyword evidence="3" id="KW-1185">Reference proteome</keyword>
<feature type="signal peptide" evidence="1">
    <location>
        <begin position="1"/>
        <end position="20"/>
    </location>
</feature>
<evidence type="ECO:0000313" key="3">
    <source>
        <dbReference type="Proteomes" id="UP001610446"/>
    </source>
</evidence>